<gene>
    <name evidence="1" type="ORF">PDIGIT_LOCUS1784</name>
</gene>
<name>A0A9W4XQB6_9PLEO</name>
<comment type="caution">
    <text evidence="1">The sequence shown here is derived from an EMBL/GenBank/DDBJ whole genome shotgun (WGS) entry which is preliminary data.</text>
</comment>
<reference evidence="1" key="1">
    <citation type="submission" date="2023-01" db="EMBL/GenBank/DDBJ databases">
        <authorList>
            <person name="Van Ghelder C."/>
            <person name="Rancurel C."/>
        </authorList>
    </citation>
    <scope>NUCLEOTIDE SEQUENCE</scope>
    <source>
        <strain evidence="1">CNCM I-4278</strain>
    </source>
</reference>
<proteinExistence type="predicted"/>
<sequence>MCRSRIRTAGRRPMGIPSHHLDPFRPWFRFNSQHRRPHPSHHLPMGCYFGTY</sequence>
<dbReference type="AlphaFoldDB" id="A0A9W4XQB6"/>
<protein>
    <submittedName>
        <fullName evidence="1">Uncharacterized protein</fullName>
    </submittedName>
</protein>
<dbReference type="Proteomes" id="UP001152607">
    <property type="component" value="Unassembled WGS sequence"/>
</dbReference>
<evidence type="ECO:0000313" key="1">
    <source>
        <dbReference type="EMBL" id="CAI6272621.1"/>
    </source>
</evidence>
<keyword evidence="2" id="KW-1185">Reference proteome</keyword>
<dbReference type="EMBL" id="CAOQHR010000001">
    <property type="protein sequence ID" value="CAI6272621.1"/>
    <property type="molecule type" value="Genomic_DNA"/>
</dbReference>
<evidence type="ECO:0000313" key="2">
    <source>
        <dbReference type="Proteomes" id="UP001152607"/>
    </source>
</evidence>
<accession>A0A9W4XQB6</accession>
<organism evidence="1 2">
    <name type="scientific">Periconia digitata</name>
    <dbReference type="NCBI Taxonomy" id="1303443"/>
    <lineage>
        <taxon>Eukaryota</taxon>
        <taxon>Fungi</taxon>
        <taxon>Dikarya</taxon>
        <taxon>Ascomycota</taxon>
        <taxon>Pezizomycotina</taxon>
        <taxon>Dothideomycetes</taxon>
        <taxon>Pleosporomycetidae</taxon>
        <taxon>Pleosporales</taxon>
        <taxon>Massarineae</taxon>
        <taxon>Periconiaceae</taxon>
        <taxon>Periconia</taxon>
    </lineage>
</organism>